<gene>
    <name evidence="2" type="ORF">GCM10010406_01820</name>
</gene>
<feature type="region of interest" description="Disordered" evidence="1">
    <location>
        <begin position="183"/>
        <end position="263"/>
    </location>
</feature>
<dbReference type="InterPro" id="IPR029787">
    <property type="entry name" value="Nucleotide_cyclase"/>
</dbReference>
<organism evidence="2 3">
    <name type="scientific">Streptomyces thermolineatus</name>
    <dbReference type="NCBI Taxonomy" id="44033"/>
    <lineage>
        <taxon>Bacteria</taxon>
        <taxon>Bacillati</taxon>
        <taxon>Actinomycetota</taxon>
        <taxon>Actinomycetes</taxon>
        <taxon>Kitasatosporales</taxon>
        <taxon>Streptomycetaceae</taxon>
        <taxon>Streptomyces</taxon>
    </lineage>
</organism>
<protein>
    <recommendedName>
        <fullName evidence="4">Guanylate cyclase domain-containing protein</fullName>
    </recommendedName>
</protein>
<name>A0ABN3KTT7_9ACTN</name>
<sequence length="263" mass="27499">MYRTILLFDVEGSGLRDDVEKRVVRRTLYEVVHAALSSAGVERTRYRTEDRGDGVFLLVDPSVSKPRLLHALLHSLPEDLADRNRVASPGARVRLRTVLHGGEVTLDEHGALGRDLDAAFRLLDGAELRAVLAGSPSAAAVCVSAAVHDGVVRHGHRGIDPAAFRQVSVAAKEGPLTAWVHDPSGVLGDVPGTARTGGGRDPQGPQAVPAGTPGPPETPSAPETARPEVPHTVGGNWVNGAGAGGDVVGGDKTTTTHHHYGRG</sequence>
<evidence type="ECO:0008006" key="4">
    <source>
        <dbReference type="Google" id="ProtNLM"/>
    </source>
</evidence>
<reference evidence="2 3" key="1">
    <citation type="journal article" date="2019" name="Int. J. Syst. Evol. Microbiol.">
        <title>The Global Catalogue of Microorganisms (GCM) 10K type strain sequencing project: providing services to taxonomists for standard genome sequencing and annotation.</title>
        <authorList>
            <consortium name="The Broad Institute Genomics Platform"/>
            <consortium name="The Broad Institute Genome Sequencing Center for Infectious Disease"/>
            <person name="Wu L."/>
            <person name="Ma J."/>
        </authorList>
    </citation>
    <scope>NUCLEOTIDE SEQUENCE [LARGE SCALE GENOMIC DNA]</scope>
    <source>
        <strain evidence="2 3">JCM 6307</strain>
    </source>
</reference>
<proteinExistence type="predicted"/>
<evidence type="ECO:0000313" key="2">
    <source>
        <dbReference type="EMBL" id="GAA2469964.1"/>
    </source>
</evidence>
<dbReference type="Gene3D" id="3.30.70.1230">
    <property type="entry name" value="Nucleotide cyclase"/>
    <property type="match status" value="1"/>
</dbReference>
<dbReference type="EMBL" id="BAAATA010000001">
    <property type="protein sequence ID" value="GAA2469964.1"/>
    <property type="molecule type" value="Genomic_DNA"/>
</dbReference>
<evidence type="ECO:0000313" key="3">
    <source>
        <dbReference type="Proteomes" id="UP001501358"/>
    </source>
</evidence>
<keyword evidence="3" id="KW-1185">Reference proteome</keyword>
<dbReference type="Proteomes" id="UP001501358">
    <property type="component" value="Unassembled WGS sequence"/>
</dbReference>
<evidence type="ECO:0000256" key="1">
    <source>
        <dbReference type="SAM" id="MobiDB-lite"/>
    </source>
</evidence>
<comment type="caution">
    <text evidence="2">The sequence shown here is derived from an EMBL/GenBank/DDBJ whole genome shotgun (WGS) entry which is preliminary data.</text>
</comment>
<accession>A0ABN3KTT7</accession>